<dbReference type="Gene3D" id="3.40.50.720">
    <property type="entry name" value="NAD(P)-binding Rossmann-like Domain"/>
    <property type="match status" value="1"/>
</dbReference>
<gene>
    <name evidence="4" type="ORF">SASPL_128872</name>
</gene>
<evidence type="ECO:0000259" key="3">
    <source>
        <dbReference type="Pfam" id="PF05368"/>
    </source>
</evidence>
<dbReference type="PANTHER" id="PTHR43349">
    <property type="entry name" value="PINORESINOL REDUCTASE-RELATED"/>
    <property type="match status" value="1"/>
</dbReference>
<dbReference type="PANTHER" id="PTHR43349:SF34">
    <property type="entry name" value="PINORESINOL-LARICIRESINOL REDUCTASE 3-RELATED"/>
    <property type="match status" value="1"/>
</dbReference>
<proteinExistence type="predicted"/>
<evidence type="ECO:0000313" key="4">
    <source>
        <dbReference type="EMBL" id="KAG6410803.1"/>
    </source>
</evidence>
<keyword evidence="5" id="KW-1185">Reference proteome</keyword>
<evidence type="ECO:0000256" key="1">
    <source>
        <dbReference type="ARBA" id="ARBA00022857"/>
    </source>
</evidence>
<dbReference type="AlphaFoldDB" id="A0A8X8ZN67"/>
<keyword evidence="2" id="KW-0560">Oxidoreductase</keyword>
<accession>A0A8X8ZN67</accession>
<name>A0A8X8ZN67_SALSN</name>
<reference evidence="4" key="1">
    <citation type="submission" date="2018-01" db="EMBL/GenBank/DDBJ databases">
        <authorList>
            <person name="Mao J.F."/>
        </authorList>
    </citation>
    <scope>NUCLEOTIDE SEQUENCE</scope>
    <source>
        <strain evidence="4">Huo1</strain>
        <tissue evidence="4">Leaf</tissue>
    </source>
</reference>
<dbReference type="CDD" id="cd05259">
    <property type="entry name" value="PCBER_SDR_a"/>
    <property type="match status" value="1"/>
</dbReference>
<sequence>MLCAHFDRSRHSEVGFAGRFGQRATRVCLAGDSPADGGVQATSSAPATAAANSMAESKSKILIIGGSLHDEEILIEALKQVDVVICAVASKQVHDQKPLTSAIKRVGCIKRFIPSEFGSDPDRTRVSHLDHNFYSRKSEIRRLVESQGIPYTYICCNFYTSYLLPSLVQPGRQAPPQDNVTIFGDGNVRGVFMKESDVAAFTISTMDDPCTLNKTLYLRPPGNTVSMNELVTIWEEKIGKKLERNYISEEELLKRIQENPYPENMQMVFIYSVFVKGDQTYYDINSSNGVEGTQLYPHIEYTTVSQFLDKLL</sequence>
<reference evidence="4" key="2">
    <citation type="submission" date="2020-08" db="EMBL/GenBank/DDBJ databases">
        <title>Plant Genome Project.</title>
        <authorList>
            <person name="Zhang R.-G."/>
        </authorList>
    </citation>
    <scope>NUCLEOTIDE SEQUENCE</scope>
    <source>
        <strain evidence="4">Huo1</strain>
        <tissue evidence="4">Leaf</tissue>
    </source>
</reference>
<dbReference type="EMBL" id="PNBA02000010">
    <property type="protein sequence ID" value="KAG6410803.1"/>
    <property type="molecule type" value="Genomic_DNA"/>
</dbReference>
<evidence type="ECO:0000256" key="2">
    <source>
        <dbReference type="ARBA" id="ARBA00023002"/>
    </source>
</evidence>
<dbReference type="Proteomes" id="UP000298416">
    <property type="component" value="Unassembled WGS sequence"/>
</dbReference>
<dbReference type="InterPro" id="IPR045312">
    <property type="entry name" value="PCBER-like"/>
</dbReference>
<dbReference type="InterPro" id="IPR036291">
    <property type="entry name" value="NAD(P)-bd_dom_sf"/>
</dbReference>
<keyword evidence="1" id="KW-0521">NADP</keyword>
<dbReference type="InterPro" id="IPR050608">
    <property type="entry name" value="NmrA-type/Isoflavone_red_sf"/>
</dbReference>
<feature type="domain" description="NmrA-like" evidence="3">
    <location>
        <begin position="18"/>
        <end position="308"/>
    </location>
</feature>
<dbReference type="GO" id="GO:0016491">
    <property type="term" value="F:oxidoreductase activity"/>
    <property type="evidence" value="ECO:0007669"/>
    <property type="project" value="UniProtKB-KW"/>
</dbReference>
<protein>
    <recommendedName>
        <fullName evidence="3">NmrA-like domain-containing protein</fullName>
    </recommendedName>
</protein>
<dbReference type="Gene3D" id="3.90.25.10">
    <property type="entry name" value="UDP-galactose 4-epimerase, domain 1"/>
    <property type="match status" value="1"/>
</dbReference>
<organism evidence="4">
    <name type="scientific">Salvia splendens</name>
    <name type="common">Scarlet sage</name>
    <dbReference type="NCBI Taxonomy" id="180675"/>
    <lineage>
        <taxon>Eukaryota</taxon>
        <taxon>Viridiplantae</taxon>
        <taxon>Streptophyta</taxon>
        <taxon>Embryophyta</taxon>
        <taxon>Tracheophyta</taxon>
        <taxon>Spermatophyta</taxon>
        <taxon>Magnoliopsida</taxon>
        <taxon>eudicotyledons</taxon>
        <taxon>Gunneridae</taxon>
        <taxon>Pentapetalae</taxon>
        <taxon>asterids</taxon>
        <taxon>lamiids</taxon>
        <taxon>Lamiales</taxon>
        <taxon>Lamiaceae</taxon>
        <taxon>Nepetoideae</taxon>
        <taxon>Mentheae</taxon>
        <taxon>Salviinae</taxon>
        <taxon>Salvia</taxon>
        <taxon>Salvia subgen. Calosphace</taxon>
        <taxon>core Calosphace</taxon>
    </lineage>
</organism>
<dbReference type="SUPFAM" id="SSF51735">
    <property type="entry name" value="NAD(P)-binding Rossmann-fold domains"/>
    <property type="match status" value="1"/>
</dbReference>
<dbReference type="InterPro" id="IPR008030">
    <property type="entry name" value="NmrA-like"/>
</dbReference>
<comment type="caution">
    <text evidence="4">The sequence shown here is derived from an EMBL/GenBank/DDBJ whole genome shotgun (WGS) entry which is preliminary data.</text>
</comment>
<evidence type="ECO:0000313" key="5">
    <source>
        <dbReference type="Proteomes" id="UP000298416"/>
    </source>
</evidence>
<dbReference type="Pfam" id="PF05368">
    <property type="entry name" value="NmrA"/>
    <property type="match status" value="1"/>
</dbReference>